<gene>
    <name evidence="5" type="ORF">SAMN05421630_10593</name>
</gene>
<dbReference type="PANTHER" id="PTHR30118:SF15">
    <property type="entry name" value="TRANSCRIPTIONAL REGULATORY PROTEIN"/>
    <property type="match status" value="1"/>
</dbReference>
<dbReference type="InterPro" id="IPR036390">
    <property type="entry name" value="WH_DNA-bd_sf"/>
</dbReference>
<reference evidence="5 6" key="1">
    <citation type="submission" date="2016-10" db="EMBL/GenBank/DDBJ databases">
        <authorList>
            <person name="de Groot N.N."/>
        </authorList>
    </citation>
    <scope>NUCLEOTIDE SEQUENCE [LARGE SCALE GENOMIC DNA]</scope>
    <source>
        <strain evidence="5 6">CGMCC 4.5506</strain>
    </source>
</reference>
<organism evidence="5 6">
    <name type="scientific">Prauserella marina</name>
    <dbReference type="NCBI Taxonomy" id="530584"/>
    <lineage>
        <taxon>Bacteria</taxon>
        <taxon>Bacillati</taxon>
        <taxon>Actinomycetota</taxon>
        <taxon>Actinomycetes</taxon>
        <taxon>Pseudonocardiales</taxon>
        <taxon>Pseudonocardiaceae</taxon>
        <taxon>Prauserella</taxon>
    </lineage>
</organism>
<dbReference type="Gene3D" id="3.40.190.10">
    <property type="entry name" value="Periplasmic binding protein-like II"/>
    <property type="match status" value="2"/>
</dbReference>
<dbReference type="GO" id="GO:0003677">
    <property type="term" value="F:DNA binding"/>
    <property type="evidence" value="ECO:0007669"/>
    <property type="project" value="UniProtKB-KW"/>
</dbReference>
<evidence type="ECO:0000256" key="1">
    <source>
        <dbReference type="ARBA" id="ARBA00009437"/>
    </source>
</evidence>
<dbReference type="InterPro" id="IPR036388">
    <property type="entry name" value="WH-like_DNA-bd_sf"/>
</dbReference>
<dbReference type="SUPFAM" id="SSF46785">
    <property type="entry name" value="Winged helix' DNA-binding domain"/>
    <property type="match status" value="1"/>
</dbReference>
<dbReference type="Pfam" id="PF03466">
    <property type="entry name" value="LysR_substrate"/>
    <property type="match status" value="1"/>
</dbReference>
<dbReference type="InterPro" id="IPR050389">
    <property type="entry name" value="LysR-type_TF"/>
</dbReference>
<evidence type="ECO:0000313" key="5">
    <source>
        <dbReference type="EMBL" id="SDC99502.1"/>
    </source>
</evidence>
<accession>A0A1G6R4I0</accession>
<dbReference type="InterPro" id="IPR000847">
    <property type="entry name" value="LysR_HTH_N"/>
</dbReference>
<dbReference type="Pfam" id="PF00126">
    <property type="entry name" value="HTH_1"/>
    <property type="match status" value="1"/>
</dbReference>
<dbReference type="AlphaFoldDB" id="A0A1G6R4I0"/>
<evidence type="ECO:0000313" key="6">
    <source>
        <dbReference type="Proteomes" id="UP000199494"/>
    </source>
</evidence>
<dbReference type="InterPro" id="IPR005119">
    <property type="entry name" value="LysR_subst-bd"/>
</dbReference>
<sequence>MLHPARYWALRYPVPVHPRGLDLNLMVLLDALLAEKSVTKAAHRIGLSQPTMSTALGRLRRHFADDLLVRRGNQYELTPLAEHLRPLLGTALAGAERVFTSMPDFDPATAEREFTVLASDYGMATAGPWLHRIIAERAPNVRLRLLSCPPGTIDRVDECLRTVDALVLRKGVVTGLPSQDLLVDEWVAVVDADRQVVGGSATVAELSALPWVVAGGSSVDEVPALGLRAAETVPLIAATVESFLSVPLLVRGTNRAGLVPRGVADRLTGSGEVRIVELRGEPTRFVESAVWHPVHERDAGHQWLRQCLASVAELAAETPAATGS</sequence>
<dbReference type="OrthoDB" id="8717159at2"/>
<proteinExistence type="inferred from homology"/>
<dbReference type="PRINTS" id="PR00039">
    <property type="entry name" value="HTHLYSR"/>
</dbReference>
<keyword evidence="4" id="KW-0804">Transcription</keyword>
<protein>
    <submittedName>
        <fullName evidence="5">DNA-binding transcriptional regulator, LysR family</fullName>
    </submittedName>
</protein>
<comment type="similarity">
    <text evidence="1">Belongs to the LysR transcriptional regulatory family.</text>
</comment>
<dbReference type="SUPFAM" id="SSF53850">
    <property type="entry name" value="Periplasmic binding protein-like II"/>
    <property type="match status" value="1"/>
</dbReference>
<dbReference type="PROSITE" id="PS50931">
    <property type="entry name" value="HTH_LYSR"/>
    <property type="match status" value="1"/>
</dbReference>
<evidence type="ECO:0000256" key="4">
    <source>
        <dbReference type="ARBA" id="ARBA00023163"/>
    </source>
</evidence>
<name>A0A1G6R4I0_9PSEU</name>
<evidence type="ECO:0000256" key="3">
    <source>
        <dbReference type="ARBA" id="ARBA00023125"/>
    </source>
</evidence>
<keyword evidence="2" id="KW-0805">Transcription regulation</keyword>
<dbReference type="EMBL" id="FMZE01000005">
    <property type="protein sequence ID" value="SDC99502.1"/>
    <property type="molecule type" value="Genomic_DNA"/>
</dbReference>
<evidence type="ECO:0000256" key="2">
    <source>
        <dbReference type="ARBA" id="ARBA00023015"/>
    </source>
</evidence>
<dbReference type="Gene3D" id="1.10.10.10">
    <property type="entry name" value="Winged helix-like DNA-binding domain superfamily/Winged helix DNA-binding domain"/>
    <property type="match status" value="1"/>
</dbReference>
<dbReference type="GO" id="GO:0003700">
    <property type="term" value="F:DNA-binding transcription factor activity"/>
    <property type="evidence" value="ECO:0007669"/>
    <property type="project" value="InterPro"/>
</dbReference>
<dbReference type="Proteomes" id="UP000199494">
    <property type="component" value="Unassembled WGS sequence"/>
</dbReference>
<keyword evidence="3 5" id="KW-0238">DNA-binding</keyword>
<dbReference type="STRING" id="530584.SAMN05421630_10593"/>
<dbReference type="PANTHER" id="PTHR30118">
    <property type="entry name" value="HTH-TYPE TRANSCRIPTIONAL REGULATOR LEUO-RELATED"/>
    <property type="match status" value="1"/>
</dbReference>
<keyword evidence="6" id="KW-1185">Reference proteome</keyword>
<dbReference type="InterPro" id="IPR037402">
    <property type="entry name" value="YidZ_PBP2"/>
</dbReference>
<dbReference type="CDD" id="cd08417">
    <property type="entry name" value="PBP2_Nitroaromatics_like"/>
    <property type="match status" value="1"/>
</dbReference>